<organism evidence="2 3">
    <name type="scientific">Anas platyrhynchos</name>
    <name type="common">Mallard</name>
    <name type="synonym">Anas boschas</name>
    <dbReference type="NCBI Taxonomy" id="8839"/>
    <lineage>
        <taxon>Eukaryota</taxon>
        <taxon>Metazoa</taxon>
        <taxon>Chordata</taxon>
        <taxon>Craniata</taxon>
        <taxon>Vertebrata</taxon>
        <taxon>Euteleostomi</taxon>
        <taxon>Archelosauria</taxon>
        <taxon>Archosauria</taxon>
        <taxon>Dinosauria</taxon>
        <taxon>Saurischia</taxon>
        <taxon>Theropoda</taxon>
        <taxon>Coelurosauria</taxon>
        <taxon>Aves</taxon>
        <taxon>Neognathae</taxon>
        <taxon>Galloanserae</taxon>
        <taxon>Anseriformes</taxon>
        <taxon>Anatidae</taxon>
        <taxon>Anatinae</taxon>
        <taxon>Anas</taxon>
    </lineage>
</organism>
<dbReference type="AlphaFoldDB" id="A0A8B9SXL0"/>
<accession>A0A8B9SXL0</accession>
<feature type="region of interest" description="Disordered" evidence="1">
    <location>
        <begin position="24"/>
        <end position="60"/>
    </location>
</feature>
<sequence length="60" mass="6507">MCTTALLIGTLVVMLRRRFFNKVEPAPWHGTGPRAAHGKDPQVGSKEKLPPSPTAALRQA</sequence>
<dbReference type="Pfam" id="PF15201">
    <property type="entry name" value="Rod_cone_degen"/>
    <property type="match status" value="1"/>
</dbReference>
<reference evidence="2" key="3">
    <citation type="submission" date="2025-09" db="UniProtKB">
        <authorList>
            <consortium name="Ensembl"/>
        </authorList>
    </citation>
    <scope>IDENTIFICATION</scope>
</reference>
<evidence type="ECO:0000313" key="2">
    <source>
        <dbReference type="Ensembl" id="ENSAPLP00020012812.1"/>
    </source>
</evidence>
<dbReference type="Proteomes" id="UP000694400">
    <property type="component" value="Chromosome 18"/>
</dbReference>
<protein>
    <submittedName>
        <fullName evidence="2">Uncharacterized protein</fullName>
    </submittedName>
</protein>
<name>A0A8B9SXL0_ANAPL</name>
<evidence type="ECO:0000313" key="3">
    <source>
        <dbReference type="Proteomes" id="UP000694400"/>
    </source>
</evidence>
<dbReference type="Ensembl" id="ENSAPLT00020013789.1">
    <property type="protein sequence ID" value="ENSAPLP00020012812.1"/>
    <property type="gene ID" value="ENSAPLG00020009394.1"/>
</dbReference>
<dbReference type="InterPro" id="IPR027937">
    <property type="entry name" value="PRCD"/>
</dbReference>
<feature type="compositionally biased region" description="Basic and acidic residues" evidence="1">
    <location>
        <begin position="37"/>
        <end position="49"/>
    </location>
</feature>
<reference evidence="2" key="1">
    <citation type="submission" date="2019-08" db="EMBL/GenBank/DDBJ databases">
        <title>Three high-quality genomes provides insights into domestication of ducks.</title>
        <authorList>
            <person name="Hou Z.C."/>
            <person name="Zhu F."/>
            <person name="Yin Z.T."/>
            <person name="Zhang F."/>
        </authorList>
    </citation>
    <scope>NUCLEOTIDE SEQUENCE [LARGE SCALE GENOMIC DNA]</scope>
</reference>
<proteinExistence type="predicted"/>
<dbReference type="GO" id="GO:0042622">
    <property type="term" value="C:photoreceptor outer segment membrane"/>
    <property type="evidence" value="ECO:0007669"/>
    <property type="project" value="InterPro"/>
</dbReference>
<reference evidence="2" key="2">
    <citation type="submission" date="2025-08" db="UniProtKB">
        <authorList>
            <consortium name="Ensembl"/>
        </authorList>
    </citation>
    <scope>IDENTIFICATION</scope>
</reference>
<evidence type="ECO:0000256" key="1">
    <source>
        <dbReference type="SAM" id="MobiDB-lite"/>
    </source>
</evidence>